<protein>
    <submittedName>
        <fullName evidence="7">Transcriptional regulator GcvA</fullName>
    </submittedName>
</protein>
<dbReference type="Gene3D" id="3.40.190.10">
    <property type="entry name" value="Periplasmic binding protein-like II"/>
    <property type="match status" value="2"/>
</dbReference>
<evidence type="ECO:0000256" key="2">
    <source>
        <dbReference type="ARBA" id="ARBA00023015"/>
    </source>
</evidence>
<dbReference type="Pfam" id="PF03466">
    <property type="entry name" value="LysR_substrate"/>
    <property type="match status" value="1"/>
</dbReference>
<dbReference type="InterPro" id="IPR036390">
    <property type="entry name" value="WH_DNA-bd_sf"/>
</dbReference>
<dbReference type="InterPro" id="IPR036388">
    <property type="entry name" value="WH-like_DNA-bd_sf"/>
</dbReference>
<feature type="region of interest" description="Disordered" evidence="5">
    <location>
        <begin position="299"/>
        <end position="323"/>
    </location>
</feature>
<dbReference type="InterPro" id="IPR005119">
    <property type="entry name" value="LysR_subst-bd"/>
</dbReference>
<dbReference type="EMBL" id="SNVI01000001">
    <property type="protein sequence ID" value="TFE43864.1"/>
    <property type="molecule type" value="Genomic_DNA"/>
</dbReference>
<keyword evidence="3" id="KW-0238">DNA-binding</keyword>
<dbReference type="NCBIfam" id="NF008352">
    <property type="entry name" value="PRK11139.1"/>
    <property type="match status" value="1"/>
</dbReference>
<dbReference type="InterPro" id="IPR000847">
    <property type="entry name" value="LysR_HTH_N"/>
</dbReference>
<dbReference type="Proteomes" id="UP000297385">
    <property type="component" value="Unassembled WGS sequence"/>
</dbReference>
<dbReference type="Pfam" id="PF00126">
    <property type="entry name" value="HTH_1"/>
    <property type="match status" value="1"/>
</dbReference>
<dbReference type="PRINTS" id="PR00039">
    <property type="entry name" value="HTHLYSR"/>
</dbReference>
<gene>
    <name evidence="7" type="primary">gcvA</name>
    <name evidence="7" type="ORF">E2553_01740</name>
</gene>
<reference evidence="7 8" key="1">
    <citation type="submission" date="2019-03" db="EMBL/GenBank/DDBJ databases">
        <title>Complete Genome Sequence of Paraburkholderia dipogonis ICMP 19430T, a Nitrogen-fixing Symbiont of the South African Invasive Legume Dipogon lignosus in New Zealand.</title>
        <authorList>
            <person name="De Meyer S.E."/>
        </authorList>
    </citation>
    <scope>NUCLEOTIDE SEQUENCE [LARGE SCALE GENOMIC DNA]</scope>
    <source>
        <strain evidence="7 8">ICMP 19430</strain>
    </source>
</reference>
<dbReference type="GO" id="GO:0003700">
    <property type="term" value="F:DNA-binding transcription factor activity"/>
    <property type="evidence" value="ECO:0007669"/>
    <property type="project" value="InterPro"/>
</dbReference>
<comment type="similarity">
    <text evidence="1">Belongs to the LysR transcriptional regulatory family.</text>
</comment>
<keyword evidence="4" id="KW-0804">Transcription</keyword>
<feature type="domain" description="HTH lysR-type" evidence="6">
    <location>
        <begin position="11"/>
        <end position="68"/>
    </location>
</feature>
<sequence length="323" mass="35493">MPSPTKMSRLPPLNALRAFEAAARHLNFRVAAEEIGVTQGAIAQQVRNLEVVLGHQLFDRLPRGLALTVNGSIYFSSVQRALTIIANATEALTHRASSLTVSTTPSFASKWLIPRLAMFTDAHPSIEVRVIADQQLSTFKGDGVDIAIRHGKPPFGKGLAADPLFPVDIYAVCSPSLADARRPLKKPSDLKRHVLLHDSHNLWPEFLEALNEGGHVDASKGPRFSQSSLAIDAAISGQGVALTSEQLVERDLAAGRLCRLFDFALHLSLGYYVVYPEDRRDSETIRAMRDWLITQAQYEPKAATTARRSRQSSRKTTAKPDKL</sequence>
<dbReference type="CDD" id="cd08432">
    <property type="entry name" value="PBP2_GcdR_TrpI_HvrB_AmpR_like"/>
    <property type="match status" value="1"/>
</dbReference>
<evidence type="ECO:0000256" key="4">
    <source>
        <dbReference type="ARBA" id="ARBA00023163"/>
    </source>
</evidence>
<dbReference type="Gene3D" id="1.10.10.10">
    <property type="entry name" value="Winged helix-like DNA-binding domain superfamily/Winged helix DNA-binding domain"/>
    <property type="match status" value="1"/>
</dbReference>
<evidence type="ECO:0000256" key="1">
    <source>
        <dbReference type="ARBA" id="ARBA00009437"/>
    </source>
</evidence>
<evidence type="ECO:0000313" key="7">
    <source>
        <dbReference type="EMBL" id="TFE43864.1"/>
    </source>
</evidence>
<keyword evidence="2" id="KW-0805">Transcription regulation</keyword>
<dbReference type="InterPro" id="IPR058163">
    <property type="entry name" value="LysR-type_TF_proteobact-type"/>
</dbReference>
<comment type="caution">
    <text evidence="7">The sequence shown here is derived from an EMBL/GenBank/DDBJ whole genome shotgun (WGS) entry which is preliminary data.</text>
</comment>
<dbReference type="AlphaFoldDB" id="A0A4Y8N2D4"/>
<evidence type="ECO:0000256" key="3">
    <source>
        <dbReference type="ARBA" id="ARBA00023125"/>
    </source>
</evidence>
<accession>A0A4Y8N2D4</accession>
<evidence type="ECO:0000256" key="5">
    <source>
        <dbReference type="SAM" id="MobiDB-lite"/>
    </source>
</evidence>
<dbReference type="FunFam" id="3.40.190.10:FF:000017">
    <property type="entry name" value="Glycine cleavage system transcriptional activator"/>
    <property type="match status" value="1"/>
</dbReference>
<proteinExistence type="inferred from homology"/>
<dbReference type="GO" id="GO:0006351">
    <property type="term" value="P:DNA-templated transcription"/>
    <property type="evidence" value="ECO:0007669"/>
    <property type="project" value="TreeGrafter"/>
</dbReference>
<dbReference type="PANTHER" id="PTHR30537:SF26">
    <property type="entry name" value="GLYCINE CLEAVAGE SYSTEM TRANSCRIPTIONAL ACTIVATOR"/>
    <property type="match status" value="1"/>
</dbReference>
<organism evidence="7 8">
    <name type="scientific">Paraburkholderia dipogonis</name>
    <dbReference type="NCBI Taxonomy" id="1211383"/>
    <lineage>
        <taxon>Bacteria</taxon>
        <taxon>Pseudomonadati</taxon>
        <taxon>Pseudomonadota</taxon>
        <taxon>Betaproteobacteria</taxon>
        <taxon>Burkholderiales</taxon>
        <taxon>Burkholderiaceae</taxon>
        <taxon>Paraburkholderia</taxon>
    </lineage>
</organism>
<dbReference type="SUPFAM" id="SSF46785">
    <property type="entry name" value="Winged helix' DNA-binding domain"/>
    <property type="match status" value="1"/>
</dbReference>
<evidence type="ECO:0000259" key="6">
    <source>
        <dbReference type="PROSITE" id="PS50931"/>
    </source>
</evidence>
<name>A0A4Y8N2D4_9BURK</name>
<dbReference type="PANTHER" id="PTHR30537">
    <property type="entry name" value="HTH-TYPE TRANSCRIPTIONAL REGULATOR"/>
    <property type="match status" value="1"/>
</dbReference>
<evidence type="ECO:0000313" key="8">
    <source>
        <dbReference type="Proteomes" id="UP000297385"/>
    </source>
</evidence>
<feature type="compositionally biased region" description="Basic residues" evidence="5">
    <location>
        <begin position="307"/>
        <end position="317"/>
    </location>
</feature>
<dbReference type="GO" id="GO:0043565">
    <property type="term" value="F:sequence-specific DNA binding"/>
    <property type="evidence" value="ECO:0007669"/>
    <property type="project" value="TreeGrafter"/>
</dbReference>
<dbReference type="SUPFAM" id="SSF53850">
    <property type="entry name" value="Periplasmic binding protein-like II"/>
    <property type="match status" value="1"/>
</dbReference>
<dbReference type="PROSITE" id="PS50931">
    <property type="entry name" value="HTH_LYSR"/>
    <property type="match status" value="1"/>
</dbReference>